<comment type="pathway">
    <text evidence="3">Secondary metabolite biosynthesis.</text>
</comment>
<evidence type="ECO:0000256" key="9">
    <source>
        <dbReference type="ARBA" id="ARBA00023002"/>
    </source>
</evidence>
<evidence type="ECO:0000256" key="10">
    <source>
        <dbReference type="ARBA" id="ARBA00023004"/>
    </source>
</evidence>
<evidence type="ECO:0000256" key="6">
    <source>
        <dbReference type="ARBA" id="ARBA00022692"/>
    </source>
</evidence>
<dbReference type="InterPro" id="IPR017972">
    <property type="entry name" value="Cyt_P450_CS"/>
</dbReference>
<comment type="subcellular location">
    <subcellularLocation>
        <location evidence="2">Membrane</location>
        <topology evidence="2">Single-pass membrane protein</topology>
    </subcellularLocation>
</comment>
<keyword evidence="8" id="KW-1133">Transmembrane helix</keyword>
<name>A0ABR1JK20_9AGAR</name>
<evidence type="ECO:0000256" key="4">
    <source>
        <dbReference type="ARBA" id="ARBA00010617"/>
    </source>
</evidence>
<evidence type="ECO:0000256" key="13">
    <source>
        <dbReference type="ARBA" id="ARBA00023180"/>
    </source>
</evidence>
<keyword evidence="5 14" id="KW-0349">Heme</keyword>
<dbReference type="EMBL" id="JBANRG010000010">
    <property type="protein sequence ID" value="KAK7462926.1"/>
    <property type="molecule type" value="Genomic_DNA"/>
</dbReference>
<evidence type="ECO:0000256" key="11">
    <source>
        <dbReference type="ARBA" id="ARBA00023033"/>
    </source>
</evidence>
<comment type="cofactor">
    <cofactor evidence="1">
        <name>heme</name>
        <dbReference type="ChEBI" id="CHEBI:30413"/>
    </cofactor>
</comment>
<dbReference type="InterPro" id="IPR050364">
    <property type="entry name" value="Cytochrome_P450_fung"/>
</dbReference>
<dbReference type="InterPro" id="IPR002401">
    <property type="entry name" value="Cyt_P450_E_grp-I"/>
</dbReference>
<dbReference type="PRINTS" id="PR00463">
    <property type="entry name" value="EP450I"/>
</dbReference>
<comment type="similarity">
    <text evidence="4 14">Belongs to the cytochrome P450 family.</text>
</comment>
<accession>A0ABR1JK20</accession>
<keyword evidence="13" id="KW-0325">Glycoprotein</keyword>
<evidence type="ECO:0000256" key="7">
    <source>
        <dbReference type="ARBA" id="ARBA00022723"/>
    </source>
</evidence>
<reference evidence="15 16" key="1">
    <citation type="submission" date="2024-01" db="EMBL/GenBank/DDBJ databases">
        <title>A draft genome for the cacao thread blight pathogen Marasmiellus scandens.</title>
        <authorList>
            <person name="Baruah I.K."/>
            <person name="Leung J."/>
            <person name="Bukari Y."/>
            <person name="Amoako-Attah I."/>
            <person name="Meinhardt L.W."/>
            <person name="Bailey B.A."/>
            <person name="Cohen S.P."/>
        </authorList>
    </citation>
    <scope>NUCLEOTIDE SEQUENCE [LARGE SCALE GENOMIC DNA]</scope>
    <source>
        <strain evidence="15 16">GH-19</strain>
    </source>
</reference>
<dbReference type="CDD" id="cd11065">
    <property type="entry name" value="CYP64-like"/>
    <property type="match status" value="1"/>
</dbReference>
<evidence type="ECO:0000256" key="12">
    <source>
        <dbReference type="ARBA" id="ARBA00023136"/>
    </source>
</evidence>
<evidence type="ECO:0000256" key="5">
    <source>
        <dbReference type="ARBA" id="ARBA00022617"/>
    </source>
</evidence>
<evidence type="ECO:0000256" key="14">
    <source>
        <dbReference type="RuleBase" id="RU000461"/>
    </source>
</evidence>
<keyword evidence="11 14" id="KW-0503">Monooxygenase</keyword>
<dbReference type="Gene3D" id="1.10.630.10">
    <property type="entry name" value="Cytochrome P450"/>
    <property type="match status" value="1"/>
</dbReference>
<evidence type="ECO:0000256" key="1">
    <source>
        <dbReference type="ARBA" id="ARBA00001971"/>
    </source>
</evidence>
<evidence type="ECO:0000256" key="3">
    <source>
        <dbReference type="ARBA" id="ARBA00005179"/>
    </source>
</evidence>
<keyword evidence="12" id="KW-0472">Membrane</keyword>
<dbReference type="PROSITE" id="PS00086">
    <property type="entry name" value="CYTOCHROME_P450"/>
    <property type="match status" value="1"/>
</dbReference>
<organism evidence="15 16">
    <name type="scientific">Marasmiellus scandens</name>
    <dbReference type="NCBI Taxonomy" id="2682957"/>
    <lineage>
        <taxon>Eukaryota</taxon>
        <taxon>Fungi</taxon>
        <taxon>Dikarya</taxon>
        <taxon>Basidiomycota</taxon>
        <taxon>Agaricomycotina</taxon>
        <taxon>Agaricomycetes</taxon>
        <taxon>Agaricomycetidae</taxon>
        <taxon>Agaricales</taxon>
        <taxon>Marasmiineae</taxon>
        <taxon>Omphalotaceae</taxon>
        <taxon>Marasmiellus</taxon>
    </lineage>
</organism>
<sequence length="520" mass="59464">MQQVFEATTLKILILFAFAAAAYVSTKRSRTRLPPGPRGVPILGNVFQLDISQPWRTFTKWKQRYGPLVYVNMAGQPIVILSSKKTVEDLLDRRAAKYSDRPRILVGREYLTRNLDMVLISHTERWRKMRRASETALGLRMAMNYQYKQAEESVLLAHDLLKKSSDWKFHTHRTASSNILSIVYDLPSVQSSNDPILAFMDYYVSRSAEALLPGSHMVDTFPILDYLPDVLAHWRRKAGKDFQKFTNKFEKMFLKIKSKSLAGMEQRPSFCATLVETEAKHGMSDVESSWLAGVLYAAGQETSTTVLHWFLFIMLLFPEVQRQAQDELDRVVGRSRLPSPADMKHLPYIQAIVKEIVRWKPPTPIGVPHASNEDDYYDGFFIPKGTVIIPNVWHLNRDPEIYGPDADQFRPERHLDQQGNLRDPKDDGHFTFGFGQRVCVGRHVANNFLSIAFATILWALRIEPVKDHAGNDILPDIDAEVSYNAVIIRPPPFEFVTVARFEDVDTLMQQAREEILVGSN</sequence>
<dbReference type="PANTHER" id="PTHR46300:SF2">
    <property type="entry name" value="CYTOCHROME P450 MONOOXYGENASE ALNH-RELATED"/>
    <property type="match status" value="1"/>
</dbReference>
<evidence type="ECO:0000256" key="2">
    <source>
        <dbReference type="ARBA" id="ARBA00004167"/>
    </source>
</evidence>
<dbReference type="InterPro" id="IPR036396">
    <property type="entry name" value="Cyt_P450_sf"/>
</dbReference>
<evidence type="ECO:0000313" key="16">
    <source>
        <dbReference type="Proteomes" id="UP001498398"/>
    </source>
</evidence>
<dbReference type="InterPro" id="IPR001128">
    <property type="entry name" value="Cyt_P450"/>
</dbReference>
<keyword evidence="7 14" id="KW-0479">Metal-binding</keyword>
<dbReference type="SUPFAM" id="SSF48264">
    <property type="entry name" value="Cytochrome P450"/>
    <property type="match status" value="1"/>
</dbReference>
<proteinExistence type="inferred from homology"/>
<dbReference type="Pfam" id="PF00067">
    <property type="entry name" value="p450"/>
    <property type="match status" value="1"/>
</dbReference>
<evidence type="ECO:0008006" key="17">
    <source>
        <dbReference type="Google" id="ProtNLM"/>
    </source>
</evidence>
<evidence type="ECO:0000256" key="8">
    <source>
        <dbReference type="ARBA" id="ARBA00022989"/>
    </source>
</evidence>
<keyword evidence="10 14" id="KW-0408">Iron</keyword>
<keyword evidence="16" id="KW-1185">Reference proteome</keyword>
<dbReference type="PANTHER" id="PTHR46300">
    <property type="entry name" value="P450, PUTATIVE (EUROFUNG)-RELATED-RELATED"/>
    <property type="match status" value="1"/>
</dbReference>
<dbReference type="PRINTS" id="PR00385">
    <property type="entry name" value="P450"/>
</dbReference>
<keyword evidence="9 14" id="KW-0560">Oxidoreductase</keyword>
<gene>
    <name evidence="15" type="ORF">VKT23_007506</name>
</gene>
<comment type="caution">
    <text evidence="15">The sequence shown here is derived from an EMBL/GenBank/DDBJ whole genome shotgun (WGS) entry which is preliminary data.</text>
</comment>
<dbReference type="Proteomes" id="UP001498398">
    <property type="component" value="Unassembled WGS sequence"/>
</dbReference>
<keyword evidence="6" id="KW-0812">Transmembrane</keyword>
<evidence type="ECO:0000313" key="15">
    <source>
        <dbReference type="EMBL" id="KAK7462926.1"/>
    </source>
</evidence>
<protein>
    <recommendedName>
        <fullName evidence="17">Cytochrome P450</fullName>
    </recommendedName>
</protein>